<protein>
    <recommendedName>
        <fullName evidence="3">Adenylate kinase</fullName>
    </recommendedName>
</protein>
<reference evidence="2" key="1">
    <citation type="journal article" date="2017" name="Nat. Ecol. Evol.">
        <title>Genome expansion and lineage-specific genetic innovations in the forest pathogenic fungi Armillaria.</title>
        <authorList>
            <person name="Sipos G."/>
            <person name="Prasanna A.N."/>
            <person name="Walter M.C."/>
            <person name="O'Connor E."/>
            <person name="Balint B."/>
            <person name="Krizsan K."/>
            <person name="Kiss B."/>
            <person name="Hess J."/>
            <person name="Varga T."/>
            <person name="Slot J."/>
            <person name="Riley R."/>
            <person name="Boka B."/>
            <person name="Rigling D."/>
            <person name="Barry K."/>
            <person name="Lee J."/>
            <person name="Mihaltcheva S."/>
            <person name="LaButti K."/>
            <person name="Lipzen A."/>
            <person name="Waldron R."/>
            <person name="Moloney N.M."/>
            <person name="Sperisen C."/>
            <person name="Kredics L."/>
            <person name="Vagvoelgyi C."/>
            <person name="Patrignani A."/>
            <person name="Fitzpatrick D."/>
            <person name="Nagy I."/>
            <person name="Doyle S."/>
            <person name="Anderson J.B."/>
            <person name="Grigoriev I.V."/>
            <person name="Gueldener U."/>
            <person name="Muensterkoetter M."/>
            <person name="Nagy L.G."/>
        </authorList>
    </citation>
    <scope>NUCLEOTIDE SEQUENCE [LARGE SCALE GENOMIC DNA]</scope>
    <source>
        <strain evidence="2">28-4</strain>
    </source>
</reference>
<evidence type="ECO:0008006" key="3">
    <source>
        <dbReference type="Google" id="ProtNLM"/>
    </source>
</evidence>
<dbReference type="AlphaFoldDB" id="A0A2H3BN99"/>
<accession>A0A2H3BN99</accession>
<dbReference type="InterPro" id="IPR027417">
    <property type="entry name" value="P-loop_NTPase"/>
</dbReference>
<name>A0A2H3BN99_9AGAR</name>
<proteinExistence type="predicted"/>
<dbReference type="SUPFAM" id="SSF52540">
    <property type="entry name" value="P-loop containing nucleoside triphosphate hydrolases"/>
    <property type="match status" value="1"/>
</dbReference>
<evidence type="ECO:0000313" key="1">
    <source>
        <dbReference type="EMBL" id="PBK66037.1"/>
    </source>
</evidence>
<dbReference type="Proteomes" id="UP000218334">
    <property type="component" value="Unassembled WGS sequence"/>
</dbReference>
<organism evidence="1 2">
    <name type="scientific">Armillaria solidipes</name>
    <dbReference type="NCBI Taxonomy" id="1076256"/>
    <lineage>
        <taxon>Eukaryota</taxon>
        <taxon>Fungi</taxon>
        <taxon>Dikarya</taxon>
        <taxon>Basidiomycota</taxon>
        <taxon>Agaricomycotina</taxon>
        <taxon>Agaricomycetes</taxon>
        <taxon>Agaricomycetidae</taxon>
        <taxon>Agaricales</taxon>
        <taxon>Marasmiineae</taxon>
        <taxon>Physalacriaceae</taxon>
        <taxon>Armillaria</taxon>
    </lineage>
</organism>
<gene>
    <name evidence="1" type="ORF">ARMSODRAFT_960487</name>
</gene>
<evidence type="ECO:0000313" key="2">
    <source>
        <dbReference type="Proteomes" id="UP000218334"/>
    </source>
</evidence>
<dbReference type="PANTHER" id="PTHR37816">
    <property type="entry name" value="YALI0E33011P"/>
    <property type="match status" value="1"/>
</dbReference>
<dbReference type="PANTHER" id="PTHR37816:SF1">
    <property type="entry name" value="TOXIN"/>
    <property type="match status" value="1"/>
</dbReference>
<dbReference type="Gene3D" id="3.40.50.300">
    <property type="entry name" value="P-loop containing nucleotide triphosphate hydrolases"/>
    <property type="match status" value="1"/>
</dbReference>
<keyword evidence="2" id="KW-1185">Reference proteome</keyword>
<sequence length="202" mass="23100">MECPLIGDSQGRYRIHIAGNCGTGKSTVAKKLSQLLDIPHVSLDSLFWRPNWEQTPDAEFKALVSKAMNNNPNGWIIDGNYQSHIGKLVQNTATDIIWLDPPFLLYFPRMLVRTFLRLIGLGTPCSPGCKESFREVFFSRNSILCWCWSGHRGHRKRGRNRMEEIGLGVGTDIENQRMRRLGGWGKELGEWIKRVENMVRGK</sequence>
<dbReference type="InterPro" id="IPR052922">
    <property type="entry name" value="Cytidylate_Kinase-2"/>
</dbReference>
<dbReference type="EMBL" id="KZ293442">
    <property type="protein sequence ID" value="PBK66037.1"/>
    <property type="molecule type" value="Genomic_DNA"/>
</dbReference>